<dbReference type="RefSeq" id="XP_031884480.2">
    <property type="nucleotide sequence ID" value="XM_032036480.2"/>
</dbReference>
<dbReference type="AlphaFoldDB" id="A0A7J6IR67"/>
<reference evidence="2 3" key="2">
    <citation type="submission" date="2020-04" db="EMBL/GenBank/DDBJ databases">
        <title>Genome sequencing and assembly of multiple isolates from the Colletotrichum gloeosporioides species complex.</title>
        <authorList>
            <person name="Gan P."/>
            <person name="Shirasu K."/>
        </authorList>
    </citation>
    <scope>NUCLEOTIDE SEQUENCE [LARGE SCALE GENOMIC DNA]</scope>
    <source>
        <strain evidence="2 3">Nara gc5</strain>
    </source>
</reference>
<sequence length="97" mass="10859">MDRGLDHIFRAGAQDPFLWSGEEDDEIDLGPFICPYTTPDDETVNPVSLHSSDITSTSFLGTDVYPREDLSHQTKQRAGVLHLLRPPLPQEHGTKQT</sequence>
<name>A0A7J6IR67_COLFN</name>
<evidence type="ECO:0000256" key="1">
    <source>
        <dbReference type="SAM" id="MobiDB-lite"/>
    </source>
</evidence>
<dbReference type="InParanoid" id="A0A7J6IR67"/>
<reference evidence="2 3" key="1">
    <citation type="submission" date="2012-08" db="EMBL/GenBank/DDBJ databases">
        <authorList>
            <person name="Gan P.H.P."/>
            <person name="Ikeda K."/>
            <person name="Irieda H."/>
            <person name="Narusaka M."/>
            <person name="O'Connell R.J."/>
            <person name="Narusaka Y."/>
            <person name="Takano Y."/>
            <person name="Kubo Y."/>
            <person name="Shirasu K."/>
        </authorList>
    </citation>
    <scope>NUCLEOTIDE SEQUENCE [LARGE SCALE GENOMIC DNA]</scope>
    <source>
        <strain evidence="2 3">Nara gc5</strain>
    </source>
</reference>
<evidence type="ECO:0000313" key="2">
    <source>
        <dbReference type="EMBL" id="KAF4479208.1"/>
    </source>
</evidence>
<dbReference type="Proteomes" id="UP000011096">
    <property type="component" value="Unassembled WGS sequence"/>
</dbReference>
<feature type="region of interest" description="Disordered" evidence="1">
    <location>
        <begin position="78"/>
        <end position="97"/>
    </location>
</feature>
<keyword evidence="3" id="KW-1185">Reference proteome</keyword>
<organism evidence="2 3">
    <name type="scientific">Colletotrichum fructicola (strain Nara gc5)</name>
    <name type="common">Anthracnose fungus</name>
    <name type="synonym">Colletotrichum gloeosporioides (strain Nara gc5)</name>
    <dbReference type="NCBI Taxonomy" id="1213859"/>
    <lineage>
        <taxon>Eukaryota</taxon>
        <taxon>Fungi</taxon>
        <taxon>Dikarya</taxon>
        <taxon>Ascomycota</taxon>
        <taxon>Pezizomycotina</taxon>
        <taxon>Sordariomycetes</taxon>
        <taxon>Hypocreomycetidae</taxon>
        <taxon>Glomerellales</taxon>
        <taxon>Glomerellaceae</taxon>
        <taxon>Colletotrichum</taxon>
        <taxon>Colletotrichum gloeosporioides species complex</taxon>
    </lineage>
</organism>
<proteinExistence type="predicted"/>
<gene>
    <name evidence="2" type="ORF">CGGC5_v012942</name>
</gene>
<accession>A0A7J6IR67</accession>
<comment type="caution">
    <text evidence="2">The sequence shown here is derived from an EMBL/GenBank/DDBJ whole genome shotgun (WGS) entry which is preliminary data.</text>
</comment>
<dbReference type="GeneID" id="43620474"/>
<dbReference type="EMBL" id="ANPB02000007">
    <property type="protein sequence ID" value="KAF4479208.1"/>
    <property type="molecule type" value="Genomic_DNA"/>
</dbReference>
<evidence type="ECO:0000313" key="3">
    <source>
        <dbReference type="Proteomes" id="UP000011096"/>
    </source>
</evidence>
<dbReference type="OrthoDB" id="4826361at2759"/>
<protein>
    <submittedName>
        <fullName evidence="2">Uncharacterized protein</fullName>
    </submittedName>
</protein>